<protein>
    <submittedName>
        <fullName evidence="8">FA57B protein</fullName>
    </submittedName>
</protein>
<dbReference type="GO" id="GO:0055088">
    <property type="term" value="P:lipid homeostasis"/>
    <property type="evidence" value="ECO:0007669"/>
    <property type="project" value="TreeGrafter"/>
</dbReference>
<dbReference type="GO" id="GO:0005783">
    <property type="term" value="C:endoplasmic reticulum"/>
    <property type="evidence" value="ECO:0007669"/>
    <property type="project" value="TreeGrafter"/>
</dbReference>
<dbReference type="GO" id="GO:0016020">
    <property type="term" value="C:membrane"/>
    <property type="evidence" value="ECO:0007669"/>
    <property type="project" value="UniProtKB-SubCell"/>
</dbReference>
<comment type="subcellular location">
    <subcellularLocation>
        <location evidence="1">Membrane</location>
        <topology evidence="1">Multi-pass membrane protein</topology>
    </subcellularLocation>
</comment>
<evidence type="ECO:0000256" key="4">
    <source>
        <dbReference type="ARBA" id="ARBA00023136"/>
    </source>
</evidence>
<dbReference type="InterPro" id="IPR006634">
    <property type="entry name" value="TLC-dom"/>
</dbReference>
<dbReference type="GO" id="GO:0050291">
    <property type="term" value="F:sphingosine N-acyltransferase activity"/>
    <property type="evidence" value="ECO:0007669"/>
    <property type="project" value="TreeGrafter"/>
</dbReference>
<name>A0A7K5LMR6_VIRAL</name>
<keyword evidence="9" id="KW-1185">Reference proteome</keyword>
<dbReference type="InterPro" id="IPR050846">
    <property type="entry name" value="TLCD"/>
</dbReference>
<evidence type="ECO:0000256" key="5">
    <source>
        <dbReference type="PROSITE-ProRule" id="PRU00205"/>
    </source>
</evidence>
<dbReference type="SMART" id="SM00724">
    <property type="entry name" value="TLC"/>
    <property type="match status" value="1"/>
</dbReference>
<organism evidence="8 9">
    <name type="scientific">Vireo altiloquus</name>
    <name type="common">Black-whiskered vireo</name>
    <name type="synonym">Muscicapa altiloqua</name>
    <dbReference type="NCBI Taxonomy" id="34956"/>
    <lineage>
        <taxon>Eukaryota</taxon>
        <taxon>Metazoa</taxon>
        <taxon>Chordata</taxon>
        <taxon>Craniata</taxon>
        <taxon>Vertebrata</taxon>
        <taxon>Euteleostomi</taxon>
        <taxon>Archelosauria</taxon>
        <taxon>Archosauria</taxon>
        <taxon>Dinosauria</taxon>
        <taxon>Saurischia</taxon>
        <taxon>Theropoda</taxon>
        <taxon>Coelurosauria</taxon>
        <taxon>Aves</taxon>
        <taxon>Neognathae</taxon>
        <taxon>Neoaves</taxon>
        <taxon>Telluraves</taxon>
        <taxon>Australaves</taxon>
        <taxon>Passeriformes</taxon>
        <taxon>Corvoidea</taxon>
        <taxon>Vireonidae</taxon>
        <taxon>Vireoninae</taxon>
        <taxon>Vireo</taxon>
    </lineage>
</organism>
<dbReference type="PANTHER" id="PTHR13439">
    <property type="entry name" value="CT120 PROTEIN"/>
    <property type="match status" value="1"/>
</dbReference>
<keyword evidence="3 6" id="KW-1133">Transmembrane helix</keyword>
<feature type="domain" description="TLC" evidence="7">
    <location>
        <begin position="1"/>
        <end position="186"/>
    </location>
</feature>
<dbReference type="Pfam" id="PF03798">
    <property type="entry name" value="TRAM_LAG1_CLN8"/>
    <property type="match status" value="1"/>
</dbReference>
<proteinExistence type="predicted"/>
<dbReference type="EMBL" id="VZRF01013652">
    <property type="protein sequence ID" value="NWT19745.1"/>
    <property type="molecule type" value="Genomic_DNA"/>
</dbReference>
<feature type="transmembrane region" description="Helical" evidence="6">
    <location>
        <begin position="157"/>
        <end position="182"/>
    </location>
</feature>
<evidence type="ECO:0000256" key="2">
    <source>
        <dbReference type="ARBA" id="ARBA00022692"/>
    </source>
</evidence>
<evidence type="ECO:0000313" key="8">
    <source>
        <dbReference type="EMBL" id="NWT19745.1"/>
    </source>
</evidence>
<dbReference type="PROSITE" id="PS50922">
    <property type="entry name" value="TLC"/>
    <property type="match status" value="1"/>
</dbReference>
<keyword evidence="2 5" id="KW-0812">Transmembrane</keyword>
<feature type="non-terminal residue" evidence="8">
    <location>
        <position position="192"/>
    </location>
</feature>
<sequence>RHWLASAYPPFAVPYFVYDVYAMYLCHLQRAQVKGHGPAPAPGAAAAAAFVRQELLMVLHHAAMGLVCFPVATLWRQGKGDFFLGCLLMAELSTPFVCLGKVLILFHRQHTALHKLNGVALLVTFLGCRVLLFPYLYWSYGRHLGLSLLRVPWVLPVTYNVAAAALLAPQLYWFGLICRGAWRLFRPPRTPP</sequence>
<evidence type="ECO:0000259" key="7">
    <source>
        <dbReference type="PROSITE" id="PS50922"/>
    </source>
</evidence>
<gene>
    <name evidence="8" type="primary">Fam57b</name>
    <name evidence="8" type="ORF">VIRALT_R15145</name>
</gene>
<dbReference type="Proteomes" id="UP000589495">
    <property type="component" value="Unassembled WGS sequence"/>
</dbReference>
<dbReference type="GO" id="GO:0046513">
    <property type="term" value="P:ceramide biosynthetic process"/>
    <property type="evidence" value="ECO:0007669"/>
    <property type="project" value="TreeGrafter"/>
</dbReference>
<evidence type="ECO:0000256" key="1">
    <source>
        <dbReference type="ARBA" id="ARBA00004141"/>
    </source>
</evidence>
<feature type="transmembrane region" description="Helical" evidence="6">
    <location>
        <begin position="118"/>
        <end position="137"/>
    </location>
</feature>
<keyword evidence="4 5" id="KW-0472">Membrane</keyword>
<dbReference type="AlphaFoldDB" id="A0A7K5LMR6"/>
<evidence type="ECO:0000256" key="3">
    <source>
        <dbReference type="ARBA" id="ARBA00022989"/>
    </source>
</evidence>
<evidence type="ECO:0000313" key="9">
    <source>
        <dbReference type="Proteomes" id="UP000589495"/>
    </source>
</evidence>
<feature type="non-terminal residue" evidence="8">
    <location>
        <position position="1"/>
    </location>
</feature>
<accession>A0A7K5LMR6</accession>
<feature type="transmembrane region" description="Helical" evidence="6">
    <location>
        <begin position="55"/>
        <end position="76"/>
    </location>
</feature>
<feature type="transmembrane region" description="Helical" evidence="6">
    <location>
        <begin position="82"/>
        <end position="106"/>
    </location>
</feature>
<evidence type="ECO:0000256" key="6">
    <source>
        <dbReference type="SAM" id="Phobius"/>
    </source>
</evidence>
<dbReference type="PANTHER" id="PTHR13439:SF15">
    <property type="entry name" value="CERAMIDE SYNTHASE"/>
    <property type="match status" value="1"/>
</dbReference>
<comment type="caution">
    <text evidence="8">The sequence shown here is derived from an EMBL/GenBank/DDBJ whole genome shotgun (WGS) entry which is preliminary data.</text>
</comment>
<reference evidence="8 9" key="1">
    <citation type="submission" date="2019-09" db="EMBL/GenBank/DDBJ databases">
        <title>Bird 10,000 Genomes (B10K) Project - Family phase.</title>
        <authorList>
            <person name="Zhang G."/>
        </authorList>
    </citation>
    <scope>NUCLEOTIDE SEQUENCE [LARGE SCALE GENOMIC DNA]</scope>
    <source>
        <strain evidence="8">B10K-DU-001-22</strain>
        <tissue evidence="8">Muscle</tissue>
    </source>
</reference>